<proteinExistence type="predicted"/>
<name>A0AAW0UXX1_SCYPA</name>
<dbReference type="Proteomes" id="UP001487740">
    <property type="component" value="Unassembled WGS sequence"/>
</dbReference>
<keyword evidence="2" id="KW-1185">Reference proteome</keyword>
<gene>
    <name evidence="1" type="ORF">O3P69_000991</name>
</gene>
<organism evidence="1 2">
    <name type="scientific">Scylla paramamosain</name>
    <name type="common">Mud crab</name>
    <dbReference type="NCBI Taxonomy" id="85552"/>
    <lineage>
        <taxon>Eukaryota</taxon>
        <taxon>Metazoa</taxon>
        <taxon>Ecdysozoa</taxon>
        <taxon>Arthropoda</taxon>
        <taxon>Crustacea</taxon>
        <taxon>Multicrustacea</taxon>
        <taxon>Malacostraca</taxon>
        <taxon>Eumalacostraca</taxon>
        <taxon>Eucarida</taxon>
        <taxon>Decapoda</taxon>
        <taxon>Pleocyemata</taxon>
        <taxon>Brachyura</taxon>
        <taxon>Eubrachyura</taxon>
        <taxon>Portunoidea</taxon>
        <taxon>Portunidae</taxon>
        <taxon>Portuninae</taxon>
        <taxon>Scylla</taxon>
    </lineage>
</organism>
<accession>A0AAW0UXX1</accession>
<dbReference type="AlphaFoldDB" id="A0AAW0UXX1"/>
<dbReference type="EMBL" id="JARAKH010000007">
    <property type="protein sequence ID" value="KAK8403172.1"/>
    <property type="molecule type" value="Genomic_DNA"/>
</dbReference>
<protein>
    <submittedName>
        <fullName evidence="1">Uncharacterized protein</fullName>
    </submittedName>
</protein>
<evidence type="ECO:0000313" key="2">
    <source>
        <dbReference type="Proteomes" id="UP001487740"/>
    </source>
</evidence>
<reference evidence="1 2" key="1">
    <citation type="submission" date="2023-03" db="EMBL/GenBank/DDBJ databases">
        <title>High-quality genome of Scylla paramamosain provides insights in environmental adaptation.</title>
        <authorList>
            <person name="Zhang L."/>
        </authorList>
    </citation>
    <scope>NUCLEOTIDE SEQUENCE [LARGE SCALE GENOMIC DNA]</scope>
    <source>
        <strain evidence="1">LZ_2023a</strain>
        <tissue evidence="1">Muscle</tissue>
    </source>
</reference>
<comment type="caution">
    <text evidence="1">The sequence shown here is derived from an EMBL/GenBank/DDBJ whole genome shotgun (WGS) entry which is preliminary data.</text>
</comment>
<sequence>MSVLPLVCLENCVQAGSEGTVLEQGKANCAAKQPGRSPPVFSCSGAETGRKKRCRCCVRPEREDDRTEDKSAAGAMTSISVLWTSCTREVAAMDCDKLLMSLLAWMVLSHIKEQYHSGYQYAILFGAKNSHLPKRHIKARPPAQTPLLAALAAVC</sequence>
<evidence type="ECO:0000313" key="1">
    <source>
        <dbReference type="EMBL" id="KAK8403172.1"/>
    </source>
</evidence>